<dbReference type="SUPFAM" id="SSF53335">
    <property type="entry name" value="S-adenosyl-L-methionine-dependent methyltransferases"/>
    <property type="match status" value="1"/>
</dbReference>
<sequence length="302" mass="34006">MSNQRPPSLDPMAAQRWAAMPQSPSPWLHEEVARRMEERLQWIAKPPARWAHWQPLRGGVQAQALIAKRYPKSECFVLEAGVDNAQAALKLIANPWWNPAHWRAAPLHFERPAQPVDMLWANMALHMASDPQALIAQWHSLIGVEGFLMFSCLGPDTLREIRAVYAAQGWPAPSHEFTDMHDWGDMLVHAGFAEPVMDMEHITLSYSSPQNLLAELRGLGRNLHAARFAGLRGRGWRDQLHTAIAQSQAASSADGRLKLTFEIIYGHAFKPAPRLNVRPETTLSLDEMRATLQQGRKNLPQP</sequence>
<dbReference type="GO" id="GO:0008168">
    <property type="term" value="F:methyltransferase activity"/>
    <property type="evidence" value="ECO:0007669"/>
    <property type="project" value="UniProtKB-KW"/>
</dbReference>
<dbReference type="AlphaFoldDB" id="A0A1P8KDD8"/>
<protein>
    <submittedName>
        <fullName evidence="3">Biotin synthase</fullName>
    </submittedName>
</protein>
<keyword evidence="2" id="KW-0808">Transferase</keyword>
<evidence type="ECO:0000313" key="3">
    <source>
        <dbReference type="EMBL" id="APW44014.1"/>
    </source>
</evidence>
<evidence type="ECO:0000256" key="1">
    <source>
        <dbReference type="ARBA" id="ARBA00022603"/>
    </source>
</evidence>
<dbReference type="InterPro" id="IPR029063">
    <property type="entry name" value="SAM-dependent_MTases_sf"/>
</dbReference>
<dbReference type="GO" id="GO:0032259">
    <property type="term" value="P:methylation"/>
    <property type="evidence" value="ECO:0007669"/>
    <property type="project" value="UniProtKB-KW"/>
</dbReference>
<dbReference type="KEGG" id="rsb:RS694_16720"/>
<proteinExistence type="predicted"/>
<dbReference type="Gene3D" id="3.40.50.150">
    <property type="entry name" value="Vaccinia Virus protein VP39"/>
    <property type="match status" value="1"/>
</dbReference>
<evidence type="ECO:0000313" key="4">
    <source>
        <dbReference type="Proteomes" id="UP000186110"/>
    </source>
</evidence>
<dbReference type="STRING" id="1484693.RS694_16720"/>
<accession>A0A1P8KDD8</accession>
<dbReference type="RefSeq" id="WP_029708465.1">
    <property type="nucleotide sequence ID" value="NZ_CP019239.1"/>
</dbReference>
<gene>
    <name evidence="3" type="ORF">RS694_16720</name>
</gene>
<keyword evidence="4" id="KW-1185">Reference proteome</keyword>
<dbReference type="Proteomes" id="UP000186110">
    <property type="component" value="Chromosome"/>
</dbReference>
<dbReference type="PANTHER" id="PTHR13090">
    <property type="entry name" value="ARGININE-HYDROXYLASE NDUFAF5, MITOCHONDRIAL"/>
    <property type="match status" value="1"/>
</dbReference>
<dbReference type="eggNOG" id="COG4106">
    <property type="taxonomic scope" value="Bacteria"/>
</dbReference>
<evidence type="ECO:0000256" key="2">
    <source>
        <dbReference type="ARBA" id="ARBA00022679"/>
    </source>
</evidence>
<dbReference type="InterPro" id="IPR050602">
    <property type="entry name" value="Malonyl-ACP_OMT"/>
</dbReference>
<reference evidence="3 4" key="1">
    <citation type="submission" date="2017-01" db="EMBL/GenBank/DDBJ databases">
        <authorList>
            <person name="Mah S.A."/>
            <person name="Swanson W.J."/>
            <person name="Moy G.W."/>
            <person name="Vacquier V.D."/>
        </authorList>
    </citation>
    <scope>NUCLEOTIDE SEQUENCE [LARGE SCALE GENOMIC DNA]</scope>
    <source>
        <strain evidence="3 4">DSM 22694</strain>
    </source>
</reference>
<name>A0A1P8KDD8_9BURK</name>
<organism evidence="3 4">
    <name type="scientific">Rhodoferax saidenbachensis</name>
    <dbReference type="NCBI Taxonomy" id="1484693"/>
    <lineage>
        <taxon>Bacteria</taxon>
        <taxon>Pseudomonadati</taxon>
        <taxon>Pseudomonadota</taxon>
        <taxon>Betaproteobacteria</taxon>
        <taxon>Burkholderiales</taxon>
        <taxon>Comamonadaceae</taxon>
        <taxon>Rhodoferax</taxon>
    </lineage>
</organism>
<dbReference type="PANTHER" id="PTHR13090:SF1">
    <property type="entry name" value="ARGININE-HYDROXYLASE NDUFAF5, MITOCHONDRIAL"/>
    <property type="match status" value="1"/>
</dbReference>
<dbReference type="EMBL" id="CP019239">
    <property type="protein sequence ID" value="APW44014.1"/>
    <property type="molecule type" value="Genomic_DNA"/>
</dbReference>
<keyword evidence="1" id="KW-0489">Methyltransferase</keyword>